<dbReference type="Gene3D" id="3.40.50.80">
    <property type="entry name" value="Nucleotide-binding domain of ferredoxin-NADP reductase (FNR) module"/>
    <property type="match status" value="1"/>
</dbReference>
<sequence>MTAAAALETHGTSGAGVPRPYRVVSREAHAGDTATMGIAPVGEPVAAFSPGQFAMVTAFGVGEVPLSLSGGDGVGLLAHTVRAVGAVTRALWAASPGDLVGVRGPFGTAWDAGSAAGGDALVIAGGLGLAPARPLLRELVMGRDRYRRVVLLIGARTPEDLLYAGELAAWRDGGVEVQVTVDRPDPGWRGHVGLVTTLLRPAGPHPQRTTAFVCGPEIMMRHVADALVELGVPASRVRLSLERNMRCGAGWCGHCQLGPLLLCRDGPVVGYDAAAPLLRVREL</sequence>
<dbReference type="EMBL" id="BAAALT010000215">
    <property type="protein sequence ID" value="GAA1825023.1"/>
    <property type="molecule type" value="Genomic_DNA"/>
</dbReference>
<dbReference type="InterPro" id="IPR017927">
    <property type="entry name" value="FAD-bd_FR_type"/>
</dbReference>
<dbReference type="InterPro" id="IPR001433">
    <property type="entry name" value="OxRdtase_FAD/NAD-bd"/>
</dbReference>
<reference evidence="3 4" key="1">
    <citation type="journal article" date="2019" name="Int. J. Syst. Evol. Microbiol.">
        <title>The Global Catalogue of Microorganisms (GCM) 10K type strain sequencing project: providing services to taxonomists for standard genome sequencing and annotation.</title>
        <authorList>
            <consortium name="The Broad Institute Genomics Platform"/>
            <consortium name="The Broad Institute Genome Sequencing Center for Infectious Disease"/>
            <person name="Wu L."/>
            <person name="Ma J."/>
        </authorList>
    </citation>
    <scope>NUCLEOTIDE SEQUENCE [LARGE SCALE GENOMIC DNA]</scope>
    <source>
        <strain evidence="3 4">JCM 13250</strain>
    </source>
</reference>
<dbReference type="SUPFAM" id="SSF63380">
    <property type="entry name" value="Riboflavin synthase domain-like"/>
    <property type="match status" value="1"/>
</dbReference>
<dbReference type="SUPFAM" id="SSF52343">
    <property type="entry name" value="Ferredoxin reductase-like, C-terminal NADP-linked domain"/>
    <property type="match status" value="1"/>
</dbReference>
<gene>
    <name evidence="3" type="ORF">GCM10009682_51410</name>
</gene>
<feature type="region of interest" description="Disordered" evidence="1">
    <location>
        <begin position="1"/>
        <end position="20"/>
    </location>
</feature>
<dbReference type="PIRSF" id="PIRSF006816">
    <property type="entry name" value="Cyc3_hyd_g"/>
    <property type="match status" value="1"/>
</dbReference>
<protein>
    <submittedName>
        <fullName evidence="3">FAD/NAD(P)-binding protein</fullName>
    </submittedName>
</protein>
<dbReference type="InterPro" id="IPR050353">
    <property type="entry name" value="PyrK_electron_transfer"/>
</dbReference>
<dbReference type="InterPro" id="IPR012165">
    <property type="entry name" value="Cyt_c3_hydrogenase_gsu"/>
</dbReference>
<feature type="domain" description="FAD-binding FR-type" evidence="2">
    <location>
        <begin position="16"/>
        <end position="112"/>
    </location>
</feature>
<dbReference type="Pfam" id="PF00175">
    <property type="entry name" value="NAD_binding_1"/>
    <property type="match status" value="1"/>
</dbReference>
<dbReference type="InterPro" id="IPR017938">
    <property type="entry name" value="Riboflavin_synthase-like_b-brl"/>
</dbReference>
<dbReference type="PROSITE" id="PS51384">
    <property type="entry name" value="FAD_FR"/>
    <property type="match status" value="1"/>
</dbReference>
<dbReference type="PRINTS" id="PR00410">
    <property type="entry name" value="PHEHYDRXLASE"/>
</dbReference>
<dbReference type="InterPro" id="IPR039261">
    <property type="entry name" value="FNR_nucleotide-bd"/>
</dbReference>
<dbReference type="PANTHER" id="PTHR43513:SF3">
    <property type="entry name" value="DIHYDROOROTATE DEHYDROGENASE B (NAD(+)), ELECTRON TRANSFER SUBUNIT-RELATED"/>
    <property type="match status" value="1"/>
</dbReference>
<dbReference type="InterPro" id="IPR019480">
    <property type="entry name" value="Dihydroorotate_DH_Fe-S-bd"/>
</dbReference>
<evidence type="ECO:0000313" key="4">
    <source>
        <dbReference type="Proteomes" id="UP001500218"/>
    </source>
</evidence>
<accession>A0ABN2MFT3</accession>
<organism evidence="3 4">
    <name type="scientific">Luedemannella flava</name>
    <dbReference type="NCBI Taxonomy" id="349316"/>
    <lineage>
        <taxon>Bacteria</taxon>
        <taxon>Bacillati</taxon>
        <taxon>Actinomycetota</taxon>
        <taxon>Actinomycetes</taxon>
        <taxon>Micromonosporales</taxon>
        <taxon>Micromonosporaceae</taxon>
        <taxon>Luedemannella</taxon>
    </lineage>
</organism>
<keyword evidence="4" id="KW-1185">Reference proteome</keyword>
<dbReference type="Proteomes" id="UP001500218">
    <property type="component" value="Unassembled WGS sequence"/>
</dbReference>
<dbReference type="PANTHER" id="PTHR43513">
    <property type="entry name" value="DIHYDROOROTATE DEHYDROGENASE B (NAD(+)), ELECTRON TRANSFER SUBUNIT"/>
    <property type="match status" value="1"/>
</dbReference>
<dbReference type="Gene3D" id="2.40.30.10">
    <property type="entry name" value="Translation factors"/>
    <property type="match status" value="1"/>
</dbReference>
<dbReference type="CDD" id="cd06221">
    <property type="entry name" value="sulfite_reductase_like"/>
    <property type="match status" value="1"/>
</dbReference>
<name>A0ABN2MFT3_9ACTN</name>
<dbReference type="Pfam" id="PF10418">
    <property type="entry name" value="DHODB_Fe-S_bind"/>
    <property type="match status" value="1"/>
</dbReference>
<evidence type="ECO:0000313" key="3">
    <source>
        <dbReference type="EMBL" id="GAA1825023.1"/>
    </source>
</evidence>
<proteinExistence type="predicted"/>
<dbReference type="RefSeq" id="WP_344137655.1">
    <property type="nucleotide sequence ID" value="NZ_BAAALT010000215.1"/>
</dbReference>
<evidence type="ECO:0000259" key="2">
    <source>
        <dbReference type="PROSITE" id="PS51384"/>
    </source>
</evidence>
<comment type="caution">
    <text evidence="3">The sequence shown here is derived from an EMBL/GenBank/DDBJ whole genome shotgun (WGS) entry which is preliminary data.</text>
</comment>
<evidence type="ECO:0000256" key="1">
    <source>
        <dbReference type="SAM" id="MobiDB-lite"/>
    </source>
</evidence>